<accession>A0ABU3TU33</accession>
<evidence type="ECO:0000313" key="4">
    <source>
        <dbReference type="EMBL" id="MDU0809357.1"/>
    </source>
</evidence>
<feature type="coiled-coil region" evidence="1">
    <location>
        <begin position="142"/>
        <end position="173"/>
    </location>
</feature>
<keyword evidence="2" id="KW-0472">Membrane</keyword>
<evidence type="ECO:0000259" key="3">
    <source>
        <dbReference type="Pfam" id="PF06580"/>
    </source>
</evidence>
<keyword evidence="1" id="KW-0175">Coiled coil</keyword>
<proteinExistence type="predicted"/>
<dbReference type="InterPro" id="IPR010559">
    <property type="entry name" value="Sig_transdc_His_kin_internal"/>
</dbReference>
<organism evidence="4 5">
    <name type="scientific">Aquirufa regiilacus</name>
    <dbReference type="NCBI Taxonomy" id="3024868"/>
    <lineage>
        <taxon>Bacteria</taxon>
        <taxon>Pseudomonadati</taxon>
        <taxon>Bacteroidota</taxon>
        <taxon>Cytophagia</taxon>
        <taxon>Cytophagales</taxon>
        <taxon>Flectobacillaceae</taxon>
        <taxon>Aquirufa</taxon>
    </lineage>
</organism>
<evidence type="ECO:0000256" key="1">
    <source>
        <dbReference type="SAM" id="Coils"/>
    </source>
</evidence>
<feature type="transmembrane region" description="Helical" evidence="2">
    <location>
        <begin position="124"/>
        <end position="145"/>
    </location>
</feature>
<dbReference type="PANTHER" id="PTHR34220:SF7">
    <property type="entry name" value="SENSOR HISTIDINE KINASE YPDA"/>
    <property type="match status" value="1"/>
</dbReference>
<keyword evidence="2" id="KW-0812">Transmembrane</keyword>
<reference evidence="4 5" key="1">
    <citation type="submission" date="2023-09" db="EMBL/GenBank/DDBJ databases">
        <title>Aquirufa genomes.</title>
        <authorList>
            <person name="Pitt A."/>
        </authorList>
    </citation>
    <scope>NUCLEOTIDE SEQUENCE [LARGE SCALE GENOMIC DNA]</scope>
    <source>
        <strain evidence="4 5">LEOWEIH-7C</strain>
    </source>
</reference>
<name>A0ABU3TU33_9BACT</name>
<dbReference type="RefSeq" id="WP_315576986.1">
    <property type="nucleotide sequence ID" value="NZ_JARDXH010000005.1"/>
</dbReference>
<dbReference type="Gene3D" id="3.30.565.10">
    <property type="entry name" value="Histidine kinase-like ATPase, C-terminal domain"/>
    <property type="match status" value="1"/>
</dbReference>
<comment type="caution">
    <text evidence="4">The sequence shown here is derived from an EMBL/GenBank/DDBJ whole genome shotgun (WGS) entry which is preliminary data.</text>
</comment>
<keyword evidence="4" id="KW-0418">Kinase</keyword>
<dbReference type="EMBL" id="JAVNWW010000005">
    <property type="protein sequence ID" value="MDU0809357.1"/>
    <property type="molecule type" value="Genomic_DNA"/>
</dbReference>
<dbReference type="PANTHER" id="PTHR34220">
    <property type="entry name" value="SENSOR HISTIDINE KINASE YPDA"/>
    <property type="match status" value="1"/>
</dbReference>
<gene>
    <name evidence="4" type="ORF">PQG45_09945</name>
</gene>
<dbReference type="SUPFAM" id="SSF55874">
    <property type="entry name" value="ATPase domain of HSP90 chaperone/DNA topoisomerase II/histidine kinase"/>
    <property type="match status" value="1"/>
</dbReference>
<keyword evidence="4" id="KW-0808">Transferase</keyword>
<dbReference type="InterPro" id="IPR050640">
    <property type="entry name" value="Bact_2-comp_sensor_kinase"/>
</dbReference>
<evidence type="ECO:0000313" key="5">
    <source>
        <dbReference type="Proteomes" id="UP001249959"/>
    </source>
</evidence>
<keyword evidence="2" id="KW-1133">Transmembrane helix</keyword>
<sequence>MAKTKLLSKPILLHLLFWACLLALPILLGPSSQSQNPEEVQRHFQWNLFFFVFGLTNIPIFYINTEILIPKVLKRYNILAYLALLVIGYFIIVGLNDLIFDLLFKDLLPPQRPRGGGGGMKRFTYLRIIFQYLFIIAIGISYRFLADNLKEQEAKKEEENERLKSELSFLRSQISPHFMFNVLNSIVSLSRRKPESVEPVVIKLSELMRYMIYETSDSKVAISKEANYLESYIELQRIRFGNDIDIDFTTEISGAAGNIEPMLLIPFVENAFKHGVGMIEKPSISIQLVGTPQYLHFVVKNKTSNQAQEKKDESSGIGLTNVRRRLELLYPENHELQISEHANTYVADLRINHS</sequence>
<feature type="domain" description="Signal transduction histidine kinase internal region" evidence="3">
    <location>
        <begin position="166"/>
        <end position="243"/>
    </location>
</feature>
<feature type="transmembrane region" description="Helical" evidence="2">
    <location>
        <begin position="44"/>
        <end position="64"/>
    </location>
</feature>
<dbReference type="Proteomes" id="UP001249959">
    <property type="component" value="Unassembled WGS sequence"/>
</dbReference>
<feature type="transmembrane region" description="Helical" evidence="2">
    <location>
        <begin position="76"/>
        <end position="104"/>
    </location>
</feature>
<evidence type="ECO:0000256" key="2">
    <source>
        <dbReference type="SAM" id="Phobius"/>
    </source>
</evidence>
<keyword evidence="5" id="KW-1185">Reference proteome</keyword>
<dbReference type="Pfam" id="PF06580">
    <property type="entry name" value="His_kinase"/>
    <property type="match status" value="1"/>
</dbReference>
<dbReference type="GO" id="GO:0016301">
    <property type="term" value="F:kinase activity"/>
    <property type="evidence" value="ECO:0007669"/>
    <property type="project" value="UniProtKB-KW"/>
</dbReference>
<dbReference type="InterPro" id="IPR036890">
    <property type="entry name" value="HATPase_C_sf"/>
</dbReference>
<protein>
    <submittedName>
        <fullName evidence="4">Histidine kinase</fullName>
    </submittedName>
</protein>